<organism evidence="1 2">
    <name type="scientific">Cladonia borealis</name>
    <dbReference type="NCBI Taxonomy" id="184061"/>
    <lineage>
        <taxon>Eukaryota</taxon>
        <taxon>Fungi</taxon>
        <taxon>Dikarya</taxon>
        <taxon>Ascomycota</taxon>
        <taxon>Pezizomycotina</taxon>
        <taxon>Lecanoromycetes</taxon>
        <taxon>OSLEUM clade</taxon>
        <taxon>Lecanoromycetidae</taxon>
        <taxon>Lecanorales</taxon>
        <taxon>Lecanorineae</taxon>
        <taxon>Cladoniaceae</taxon>
        <taxon>Cladonia</taxon>
    </lineage>
</organism>
<proteinExistence type="predicted"/>
<sequence>MISWLPRKTSLIHGALEDSLKVFHQLRLSSFNAIEIGGGVIRPIAEDATRFHWEKGILDYEGLNTQFNSHTKILIAATRFNESCPLNQSRSWPVCNPFMENLGTGPDYWRLAEIQAGSQAGQYVMLQFNSKWVKQDGITLKDRQLNATPETIYLPFLESLLGLQVSLCTGVARRVPVREMLADVMEAYVAKRLPVPTLWNDLLDNHKIVDSFQGAHMETWFHNLSTELQTLVVRIIRYILSILGDTGYNEQRDELVIACPFPEDPFRCFRIPCEEDQHLWTRALADTETCATFAYITPKCWDEPNGLKCQQICDAKWRNRVVSLDTAVCQHKRHQEPQDQNLVWVLKPGIPYRIGKPGSGLKAKVLEPTTQLDMRLSITRSLIPERIQRMLRFQSTPFHRIREKQQSVELNAIPVLISH</sequence>
<dbReference type="AlphaFoldDB" id="A0AA39U3D1"/>
<keyword evidence="2" id="KW-1185">Reference proteome</keyword>
<dbReference type="Proteomes" id="UP001166286">
    <property type="component" value="Unassembled WGS sequence"/>
</dbReference>
<protein>
    <submittedName>
        <fullName evidence="1">Uncharacterized protein</fullName>
    </submittedName>
</protein>
<evidence type="ECO:0000313" key="1">
    <source>
        <dbReference type="EMBL" id="KAK0506906.1"/>
    </source>
</evidence>
<comment type="caution">
    <text evidence="1">The sequence shown here is derived from an EMBL/GenBank/DDBJ whole genome shotgun (WGS) entry which is preliminary data.</text>
</comment>
<gene>
    <name evidence="1" type="ORF">JMJ35_010606</name>
</gene>
<name>A0AA39U3D1_9LECA</name>
<evidence type="ECO:0000313" key="2">
    <source>
        <dbReference type="Proteomes" id="UP001166286"/>
    </source>
</evidence>
<accession>A0AA39U3D1</accession>
<dbReference type="EMBL" id="JAFEKC020000026">
    <property type="protein sequence ID" value="KAK0506906.1"/>
    <property type="molecule type" value="Genomic_DNA"/>
</dbReference>
<reference evidence="1" key="1">
    <citation type="submission" date="2023-03" db="EMBL/GenBank/DDBJ databases">
        <title>Complete genome of Cladonia borealis.</title>
        <authorList>
            <person name="Park H."/>
        </authorList>
    </citation>
    <scope>NUCLEOTIDE SEQUENCE</scope>
    <source>
        <strain evidence="1">ANT050790</strain>
    </source>
</reference>